<feature type="transmembrane region" description="Helical" evidence="2">
    <location>
        <begin position="449"/>
        <end position="467"/>
    </location>
</feature>
<proteinExistence type="predicted"/>
<dbReference type="AlphaFoldDB" id="A0A8J7MA72"/>
<evidence type="ECO:0000313" key="4">
    <source>
        <dbReference type="EMBL" id="MBK1789774.1"/>
    </source>
</evidence>
<dbReference type="PANTHER" id="PTHR43681:SF1">
    <property type="entry name" value="SARCALUMENIN"/>
    <property type="match status" value="1"/>
</dbReference>
<dbReference type="GO" id="GO:0005525">
    <property type="term" value="F:GTP binding"/>
    <property type="evidence" value="ECO:0007669"/>
    <property type="project" value="InterPro"/>
</dbReference>
<evidence type="ECO:0000313" key="5">
    <source>
        <dbReference type="Proteomes" id="UP000624703"/>
    </source>
</evidence>
<accession>A0A8J7MA72</accession>
<sequence>MIGKEYFSKKKQLSELDQSIREFAGRIGFDEYPASQEEALEDLNRPILTMVCGEVNAGKSTLMNGLFGGELCKASFLPETKQLQWFRYGKEDRDVETEVLVCEKYRSNEFLKQYSFIDTPGLNAGDGAHHGEMLKFLPEVDLVLWVFIVSNPWTACTWDFLAKVDSDVLDKSVIVLQQVDRSNSGELKTIMHHLRDLSEQKVGRALPMLAVSAELATKAQQREPRDQDMFFDSGVLQLEDYLADIVDASAKRRHYLAQASRGLGQCLREMDRFMDAHGARLRDNKGFLIQVEEELDILRARQRDQLEDKFADMREVFSAQQENIIDIVRKKLRLLPSMVSLFVEDRVGRQIEAVLQAEIRKAVEKDAARVGDGIREECRMHWDSVLPRVQNELGLDLPVFKASSAGFDEVKKNFVTSMGEVSEQSIIQLRLRRSLEEQMEKRRNVLQRCMSSILFLFTLAGLLGAFVEFLNPWLSLAILMGVPALLVYMNVRALRSRRRVLALLSDRLDDSPGDFVDGIREEYSRGLHDFYVEYGGMLEMVKGDLVKALDDLANNQERWNELFLEFRDVESRMY</sequence>
<keyword evidence="2" id="KW-0472">Membrane</keyword>
<organism evidence="4 5">
    <name type="scientific">Persicirhabdus sediminis</name>
    <dbReference type="NCBI Taxonomy" id="454144"/>
    <lineage>
        <taxon>Bacteria</taxon>
        <taxon>Pseudomonadati</taxon>
        <taxon>Verrucomicrobiota</taxon>
        <taxon>Verrucomicrobiia</taxon>
        <taxon>Verrucomicrobiales</taxon>
        <taxon>Verrucomicrobiaceae</taxon>
        <taxon>Persicirhabdus</taxon>
    </lineage>
</organism>
<reference evidence="4" key="1">
    <citation type="submission" date="2021-01" db="EMBL/GenBank/DDBJ databases">
        <title>Modified the classification status of verrucomicrobia.</title>
        <authorList>
            <person name="Feng X."/>
        </authorList>
    </citation>
    <scope>NUCLEOTIDE SEQUENCE</scope>
    <source>
        <strain evidence="4">_KCTC 22039</strain>
    </source>
</reference>
<keyword evidence="1" id="KW-0175">Coiled coil</keyword>
<feature type="domain" description="G" evidence="3">
    <location>
        <begin position="50"/>
        <end position="155"/>
    </location>
</feature>
<dbReference type="InterPro" id="IPR051943">
    <property type="entry name" value="TRAFAC_Dynamin-like_GTPase"/>
</dbReference>
<dbReference type="Proteomes" id="UP000624703">
    <property type="component" value="Unassembled WGS sequence"/>
</dbReference>
<dbReference type="InterPro" id="IPR006073">
    <property type="entry name" value="GTP-bd"/>
</dbReference>
<feature type="transmembrane region" description="Helical" evidence="2">
    <location>
        <begin position="473"/>
        <end position="491"/>
    </location>
</feature>
<keyword evidence="5" id="KW-1185">Reference proteome</keyword>
<feature type="coiled-coil region" evidence="1">
    <location>
        <begin position="288"/>
        <end position="323"/>
    </location>
</feature>
<protein>
    <submittedName>
        <fullName evidence="4">50S ribosome-binding GTPase</fullName>
    </submittedName>
</protein>
<keyword evidence="2" id="KW-1133">Transmembrane helix</keyword>
<evidence type="ECO:0000256" key="1">
    <source>
        <dbReference type="SAM" id="Coils"/>
    </source>
</evidence>
<dbReference type="RefSeq" id="WP_200309817.1">
    <property type="nucleotide sequence ID" value="NZ_JAENIM010000009.1"/>
</dbReference>
<name>A0A8J7MA72_9BACT</name>
<dbReference type="SUPFAM" id="SSF52540">
    <property type="entry name" value="P-loop containing nucleoside triphosphate hydrolases"/>
    <property type="match status" value="1"/>
</dbReference>
<keyword evidence="2" id="KW-0812">Transmembrane</keyword>
<dbReference type="InterPro" id="IPR027417">
    <property type="entry name" value="P-loop_NTPase"/>
</dbReference>
<comment type="caution">
    <text evidence="4">The sequence shown here is derived from an EMBL/GenBank/DDBJ whole genome shotgun (WGS) entry which is preliminary data.</text>
</comment>
<dbReference type="EMBL" id="JAENIM010000009">
    <property type="protein sequence ID" value="MBK1789774.1"/>
    <property type="molecule type" value="Genomic_DNA"/>
</dbReference>
<dbReference type="Pfam" id="PF01926">
    <property type="entry name" value="MMR_HSR1"/>
    <property type="match status" value="1"/>
</dbReference>
<dbReference type="Gene3D" id="3.40.50.300">
    <property type="entry name" value="P-loop containing nucleotide triphosphate hydrolases"/>
    <property type="match status" value="1"/>
</dbReference>
<gene>
    <name evidence="4" type="ORF">JIN82_01255</name>
</gene>
<evidence type="ECO:0000259" key="3">
    <source>
        <dbReference type="Pfam" id="PF01926"/>
    </source>
</evidence>
<dbReference type="PANTHER" id="PTHR43681">
    <property type="entry name" value="TRANSMEMBRANE GTPASE FZO"/>
    <property type="match status" value="1"/>
</dbReference>
<evidence type="ECO:0000256" key="2">
    <source>
        <dbReference type="SAM" id="Phobius"/>
    </source>
</evidence>